<feature type="compositionally biased region" description="Basic and acidic residues" evidence="1">
    <location>
        <begin position="196"/>
        <end position="231"/>
    </location>
</feature>
<comment type="caution">
    <text evidence="2">The sequence shown here is derived from an EMBL/GenBank/DDBJ whole genome shotgun (WGS) entry which is preliminary data.</text>
</comment>
<organism evidence="2 3">
    <name type="scientific">Bailinhaonella thermotolerans</name>
    <dbReference type="NCBI Taxonomy" id="1070861"/>
    <lineage>
        <taxon>Bacteria</taxon>
        <taxon>Bacillati</taxon>
        <taxon>Actinomycetota</taxon>
        <taxon>Actinomycetes</taxon>
        <taxon>Streptosporangiales</taxon>
        <taxon>Streptosporangiaceae</taxon>
        <taxon>Bailinhaonella</taxon>
    </lineage>
</organism>
<dbReference type="AlphaFoldDB" id="A0A3A4BL80"/>
<protein>
    <submittedName>
        <fullName evidence="2">Uncharacterized protein</fullName>
    </submittedName>
</protein>
<dbReference type="RefSeq" id="WP_119925098.1">
    <property type="nucleotide sequence ID" value="NZ_QZEY01000001.1"/>
</dbReference>
<proteinExistence type="predicted"/>
<feature type="compositionally biased region" description="Basic and acidic residues" evidence="1">
    <location>
        <begin position="171"/>
        <end position="185"/>
    </location>
</feature>
<sequence>MTPEEFTGERERAVREARDAGDARLAKEVAKLRRPRLSAWAVNLLAHEAPDRLGGLVELGAELQRAWAEQDRDALAEVTQRRGPLIQELVRLARELAERGGHPLAPSAVLEVERTLDAATVDADAAERVAAGHLVQPLAYTGFAPTPVPKAPARKPGPSEKTPDKAAAPGKTEKTGKTGKTEETAARAGRGKKAAPVRDLEGARRRREEERRERERERRRAEEERRERARAEAAAAAVRAAEEAERHHAEWAAELAQAVRDHEELTGRIADLTARLEEARTALAAADRRRQVAEREESRARRLASTARSRARTATRDTP</sequence>
<feature type="compositionally biased region" description="Basic and acidic residues" evidence="1">
    <location>
        <begin position="7"/>
        <end position="20"/>
    </location>
</feature>
<reference evidence="2 3" key="1">
    <citation type="submission" date="2018-09" db="EMBL/GenBank/DDBJ databases">
        <title>YIM 75507 draft genome.</title>
        <authorList>
            <person name="Tang S."/>
            <person name="Feng Y."/>
        </authorList>
    </citation>
    <scope>NUCLEOTIDE SEQUENCE [LARGE SCALE GENOMIC DNA]</scope>
    <source>
        <strain evidence="2 3">YIM 75507</strain>
    </source>
</reference>
<feature type="region of interest" description="Disordered" evidence="1">
    <location>
        <begin position="284"/>
        <end position="319"/>
    </location>
</feature>
<feature type="compositionally biased region" description="Basic and acidic residues" evidence="1">
    <location>
        <begin position="284"/>
        <end position="300"/>
    </location>
</feature>
<evidence type="ECO:0000313" key="3">
    <source>
        <dbReference type="Proteomes" id="UP000265768"/>
    </source>
</evidence>
<dbReference type="OrthoDB" id="3541690at2"/>
<feature type="region of interest" description="Disordered" evidence="1">
    <location>
        <begin position="141"/>
        <end position="248"/>
    </location>
</feature>
<accession>A0A3A4BL80</accession>
<evidence type="ECO:0000256" key="1">
    <source>
        <dbReference type="SAM" id="MobiDB-lite"/>
    </source>
</evidence>
<feature type="region of interest" description="Disordered" evidence="1">
    <location>
        <begin position="1"/>
        <end position="20"/>
    </location>
</feature>
<keyword evidence="3" id="KW-1185">Reference proteome</keyword>
<dbReference type="EMBL" id="QZEY01000001">
    <property type="protein sequence ID" value="RJL36124.1"/>
    <property type="molecule type" value="Genomic_DNA"/>
</dbReference>
<name>A0A3A4BL80_9ACTN</name>
<dbReference type="Proteomes" id="UP000265768">
    <property type="component" value="Unassembled WGS sequence"/>
</dbReference>
<gene>
    <name evidence="2" type="ORF">D5H75_05075</name>
</gene>
<evidence type="ECO:0000313" key="2">
    <source>
        <dbReference type="EMBL" id="RJL36124.1"/>
    </source>
</evidence>